<dbReference type="PROSITE" id="PS50219">
    <property type="entry name" value="CNH"/>
    <property type="match status" value="1"/>
</dbReference>
<evidence type="ECO:0000313" key="6">
    <source>
        <dbReference type="EMBL" id="EAY07996.1"/>
    </source>
</evidence>
<evidence type="ECO:0000256" key="2">
    <source>
        <dbReference type="ARBA" id="ARBA00022448"/>
    </source>
</evidence>
<evidence type="ECO:0000256" key="3">
    <source>
        <dbReference type="ARBA" id="ARBA00022490"/>
    </source>
</evidence>
<reference evidence="6" key="1">
    <citation type="submission" date="2006-10" db="EMBL/GenBank/DDBJ databases">
        <authorList>
            <person name="Amadeo P."/>
            <person name="Zhao Q."/>
            <person name="Wortman J."/>
            <person name="Fraser-Liggett C."/>
            <person name="Carlton J."/>
        </authorList>
    </citation>
    <scope>NUCLEOTIDE SEQUENCE</scope>
    <source>
        <strain evidence="6">G3</strain>
    </source>
</reference>
<dbReference type="GO" id="GO:0006914">
    <property type="term" value="P:autophagy"/>
    <property type="evidence" value="ECO:0000318"/>
    <property type="project" value="GO_Central"/>
</dbReference>
<comment type="subcellular location">
    <subcellularLocation>
        <location evidence="1">Cytoplasm</location>
    </subcellularLocation>
</comment>
<dbReference type="Pfam" id="PF10367">
    <property type="entry name" value="zf-Vps39_C"/>
    <property type="match status" value="1"/>
</dbReference>
<dbReference type="OrthoDB" id="10483818at2759"/>
<proteinExistence type="predicted"/>
<dbReference type="InParanoid" id="A2EHB7"/>
<dbReference type="RefSeq" id="XP_001320219.1">
    <property type="nucleotide sequence ID" value="XM_001320184.1"/>
</dbReference>
<dbReference type="PANTHER" id="PTHR12894:SF27">
    <property type="entry name" value="TRANSFORMING GROWTH FACTOR-BETA RECEPTOR-ASSOCIATED PROTEIN 1"/>
    <property type="match status" value="1"/>
</dbReference>
<dbReference type="AlphaFoldDB" id="A2EHB7"/>
<dbReference type="PANTHER" id="PTHR12894">
    <property type="entry name" value="CNH DOMAIN CONTAINING"/>
    <property type="match status" value="1"/>
</dbReference>
<sequence>MSRQYAAIPIHLPFEMTNVCAMTQHSDSLFVAFKDGRIISIPLKIDSKTNVFLGESTSLLVKTPDFEIADIKSFADRILVHIKNKSGVSGPLIAINTRGEVIHVDDNTDCFSPNSFSSSKTLAVVSDKRLMIKELKQTQKFEQTFSREFSEPPLSVALSYPKVCLVSHSKLMILDIQNPSNFLEIKAISTSHPYAMTRDSVNFFSYAGNTAMTFDSKFDSNAEPILFESPCTDHTRCGQFIGSLSENQIVIYDFKHHKGTIPNKNYKRVASFDSSILTCSDNDVFILKDFTEAYEHVLTGSIDTAILALPNQSIDSISSLFEMIWNNNKHIEALSLLTMKEFEDCIVDAFRLFEFLVFSPEIPKSGRLSSAEITKDEKISQVFVDTLFQIRSGLSDEVKAYVDTAIVETLSYLNNSKKLCDFFDENPVVITESLDKFFEKNNGVPFAVYLSYQGKHSEAVQILKESSSLDVAARIISKKAIDWEFVEKNVPWLFERAPEQACLVLASDIIDISRARAYVVSKYPLFYMRFLMCALKHKDIISRKMFINELTTGLVKLLTNIKKPDFDRKEASWLNCVIQNKETNLDVMEKEISDDLIELLRTFHDEVEIQNLMTHVSKIDIPRVQVEIYTAAGYLSEALNIVWSEGIEKCVTFCQKYEIPQKAFSCLFKIMKERSSNAAKDITAILKENIEIVDVADAMAQIGGETDLNDVIEFVASLYKDITTERRSKEIAAAFAENRAKESDYQRVVLESGHVSLGGDQVCAGCGKTLGCQYVVRTPNGLLYHYKCLTIQK</sequence>
<dbReference type="InterPro" id="IPR019453">
    <property type="entry name" value="VPS39/TGFA1_Znf"/>
</dbReference>
<name>A2EHB7_TRIV3</name>
<keyword evidence="2" id="KW-0813">Transport</keyword>
<keyword evidence="7" id="KW-1185">Reference proteome</keyword>
<organism evidence="6 7">
    <name type="scientific">Trichomonas vaginalis (strain ATCC PRA-98 / G3)</name>
    <dbReference type="NCBI Taxonomy" id="412133"/>
    <lineage>
        <taxon>Eukaryota</taxon>
        <taxon>Metamonada</taxon>
        <taxon>Parabasalia</taxon>
        <taxon>Trichomonadida</taxon>
        <taxon>Trichomonadidae</taxon>
        <taxon>Trichomonas</taxon>
    </lineage>
</organism>
<feature type="domain" description="CNH" evidence="5">
    <location>
        <begin position="13"/>
        <end position="285"/>
    </location>
</feature>
<keyword evidence="3" id="KW-0963">Cytoplasm</keyword>
<dbReference type="GO" id="GO:0015031">
    <property type="term" value="P:protein transport"/>
    <property type="evidence" value="ECO:0007669"/>
    <property type="project" value="UniProtKB-KW"/>
</dbReference>
<dbReference type="GO" id="GO:0034058">
    <property type="term" value="P:endosomal vesicle fusion"/>
    <property type="evidence" value="ECO:0000318"/>
    <property type="project" value="GO_Central"/>
</dbReference>
<evidence type="ECO:0000259" key="5">
    <source>
        <dbReference type="PROSITE" id="PS50219"/>
    </source>
</evidence>
<reference evidence="6" key="2">
    <citation type="journal article" date="2007" name="Science">
        <title>Draft genome sequence of the sexually transmitted pathogen Trichomonas vaginalis.</title>
        <authorList>
            <person name="Carlton J.M."/>
            <person name="Hirt R.P."/>
            <person name="Silva J.C."/>
            <person name="Delcher A.L."/>
            <person name="Schatz M."/>
            <person name="Zhao Q."/>
            <person name="Wortman J.R."/>
            <person name="Bidwell S.L."/>
            <person name="Alsmark U.C.M."/>
            <person name="Besteiro S."/>
            <person name="Sicheritz-Ponten T."/>
            <person name="Noel C.J."/>
            <person name="Dacks J.B."/>
            <person name="Foster P.G."/>
            <person name="Simillion C."/>
            <person name="Van de Peer Y."/>
            <person name="Miranda-Saavedra D."/>
            <person name="Barton G.J."/>
            <person name="Westrop G.D."/>
            <person name="Mueller S."/>
            <person name="Dessi D."/>
            <person name="Fiori P.L."/>
            <person name="Ren Q."/>
            <person name="Paulsen I."/>
            <person name="Zhang H."/>
            <person name="Bastida-Corcuera F.D."/>
            <person name="Simoes-Barbosa A."/>
            <person name="Brown M.T."/>
            <person name="Hayes R.D."/>
            <person name="Mukherjee M."/>
            <person name="Okumura C.Y."/>
            <person name="Schneider R."/>
            <person name="Smith A.J."/>
            <person name="Vanacova S."/>
            <person name="Villalvazo M."/>
            <person name="Haas B.J."/>
            <person name="Pertea M."/>
            <person name="Feldblyum T.V."/>
            <person name="Utterback T.R."/>
            <person name="Shu C.L."/>
            <person name="Osoegawa K."/>
            <person name="de Jong P.J."/>
            <person name="Hrdy I."/>
            <person name="Horvathova L."/>
            <person name="Zubacova Z."/>
            <person name="Dolezal P."/>
            <person name="Malik S.B."/>
            <person name="Logsdon J.M. Jr."/>
            <person name="Henze K."/>
            <person name="Gupta A."/>
            <person name="Wang C.C."/>
            <person name="Dunne R.L."/>
            <person name="Upcroft J.A."/>
            <person name="Upcroft P."/>
            <person name="White O."/>
            <person name="Salzberg S.L."/>
            <person name="Tang P."/>
            <person name="Chiu C.-H."/>
            <person name="Lee Y.-S."/>
            <person name="Embley T.M."/>
            <person name="Coombs G.H."/>
            <person name="Mottram J.C."/>
            <person name="Tachezy J."/>
            <person name="Fraser-Liggett C.M."/>
            <person name="Johnson P.J."/>
        </authorList>
    </citation>
    <scope>NUCLEOTIDE SEQUENCE [LARGE SCALE GENOMIC DNA]</scope>
    <source>
        <strain evidence="6">G3</strain>
    </source>
</reference>
<dbReference type="EMBL" id="DS113388">
    <property type="protein sequence ID" value="EAY07996.1"/>
    <property type="molecule type" value="Genomic_DNA"/>
</dbReference>
<evidence type="ECO:0000313" key="7">
    <source>
        <dbReference type="Proteomes" id="UP000001542"/>
    </source>
</evidence>
<protein>
    <recommendedName>
        <fullName evidence="5">CNH domain-containing protein</fullName>
    </recommendedName>
</protein>
<dbReference type="VEuPathDB" id="TrichDB:TVAGG3_0934000"/>
<dbReference type="GO" id="GO:0016020">
    <property type="term" value="C:membrane"/>
    <property type="evidence" value="ECO:0000318"/>
    <property type="project" value="GO_Central"/>
</dbReference>
<dbReference type="GO" id="GO:0005737">
    <property type="term" value="C:cytoplasm"/>
    <property type="evidence" value="ECO:0000318"/>
    <property type="project" value="GO_Central"/>
</dbReference>
<dbReference type="KEGG" id="tva:4765892"/>
<dbReference type="InterPro" id="IPR001180">
    <property type="entry name" value="CNH_dom"/>
</dbReference>
<evidence type="ECO:0000256" key="1">
    <source>
        <dbReference type="ARBA" id="ARBA00004496"/>
    </source>
</evidence>
<keyword evidence="4" id="KW-0653">Protein transport</keyword>
<dbReference type="InterPro" id="IPR032914">
    <property type="entry name" value="Vam6/VPS39/TRAP1"/>
</dbReference>
<dbReference type="Proteomes" id="UP000001542">
    <property type="component" value="Unassembled WGS sequence"/>
</dbReference>
<evidence type="ECO:0000256" key="4">
    <source>
        <dbReference type="ARBA" id="ARBA00022927"/>
    </source>
</evidence>
<accession>A2EHB7</accession>
<dbReference type="VEuPathDB" id="TrichDB:TVAG_333210"/>
<gene>
    <name evidence="6" type="ORF">TVAG_333210</name>
</gene>